<name>A0A381TUZ0_9ZZZZ</name>
<dbReference type="PROSITE" id="PS51257">
    <property type="entry name" value="PROKAR_LIPOPROTEIN"/>
    <property type="match status" value="1"/>
</dbReference>
<evidence type="ECO:0000313" key="1">
    <source>
        <dbReference type="EMBL" id="SVA19261.1"/>
    </source>
</evidence>
<sequence length="433" mass="46164">MRNVFSLMLFLLLSLTLVSCSDKQQSAQSCAVLLDKEKYSTVAANTNCTNYERGSAYLGQAGVNFGNFLKEGATDNLTKTLGIKKLSSPTDYTTGNRGYLTNALCLIGANTFTSSSRCPGASPRTGTNGEIEISLFANIADLIYLSYGVLDNDSNGTISDSESKEFAELNTVGITTSGMGTGLSAYNNNFEVVIGTSHFIANSDLTKCDPYDGNYTDNASSNTPCAVRVLALGTEITEIRPIYKLDDMIDITAGGELNTRVSMLSELTMISTALDSDFDSLGIGSENSIRKQLTFGLSKVDNGAKDNYPTANEACIGVLLFDVMFLLVKNAADNSTTSSELKSENLISTNDLLTAVDSTLSLLPAGASDVIEALPMNSARIVYASSSGYTDSYEEAESSLYEAMKNTRSLGIEDSVTGDGKVTFRELTCVSEN</sequence>
<gene>
    <name evidence="1" type="ORF">METZ01_LOCUS72115</name>
</gene>
<protein>
    <submittedName>
        <fullName evidence="1">Uncharacterized protein</fullName>
    </submittedName>
</protein>
<dbReference type="EMBL" id="UINC01005127">
    <property type="protein sequence ID" value="SVA19261.1"/>
    <property type="molecule type" value="Genomic_DNA"/>
</dbReference>
<proteinExistence type="predicted"/>
<organism evidence="1">
    <name type="scientific">marine metagenome</name>
    <dbReference type="NCBI Taxonomy" id="408172"/>
    <lineage>
        <taxon>unclassified sequences</taxon>
        <taxon>metagenomes</taxon>
        <taxon>ecological metagenomes</taxon>
    </lineage>
</organism>
<accession>A0A381TUZ0</accession>
<dbReference type="AlphaFoldDB" id="A0A381TUZ0"/>
<reference evidence="1" key="1">
    <citation type="submission" date="2018-05" db="EMBL/GenBank/DDBJ databases">
        <authorList>
            <person name="Lanie J.A."/>
            <person name="Ng W.-L."/>
            <person name="Kazmierczak K.M."/>
            <person name="Andrzejewski T.M."/>
            <person name="Davidsen T.M."/>
            <person name="Wayne K.J."/>
            <person name="Tettelin H."/>
            <person name="Glass J.I."/>
            <person name="Rusch D."/>
            <person name="Podicherti R."/>
            <person name="Tsui H.-C.T."/>
            <person name="Winkler M.E."/>
        </authorList>
    </citation>
    <scope>NUCLEOTIDE SEQUENCE</scope>
</reference>